<evidence type="ECO:0000256" key="7">
    <source>
        <dbReference type="ARBA" id="ARBA00022840"/>
    </source>
</evidence>
<comment type="similarity">
    <text evidence="1">Belongs to the protein kinase superfamily. CMGC Ser/Thr protein kinase family. MNB/DYRK subfamily.</text>
</comment>
<dbReference type="AlphaFoldDB" id="A0A146K8G5"/>
<evidence type="ECO:0000256" key="3">
    <source>
        <dbReference type="ARBA" id="ARBA00022527"/>
    </source>
</evidence>
<evidence type="ECO:0000313" key="15">
    <source>
        <dbReference type="EMBL" id="JAP91769.1"/>
    </source>
</evidence>
<feature type="non-terminal residue" evidence="15">
    <location>
        <position position="463"/>
    </location>
</feature>
<accession>A0A146K8G5</accession>
<dbReference type="GO" id="GO:0004712">
    <property type="term" value="F:protein serine/threonine/tyrosine kinase activity"/>
    <property type="evidence" value="ECO:0007669"/>
    <property type="project" value="UniProtKB-EC"/>
</dbReference>
<evidence type="ECO:0000256" key="2">
    <source>
        <dbReference type="ARBA" id="ARBA00013203"/>
    </source>
</evidence>
<evidence type="ECO:0000256" key="5">
    <source>
        <dbReference type="ARBA" id="ARBA00022741"/>
    </source>
</evidence>
<dbReference type="InterPro" id="IPR042521">
    <property type="entry name" value="DYRK"/>
</dbReference>
<sequence>RKYKNVQLEQLIDNLLPPPPKKEEKPTYKGRRNITTNQKTQSIQNITGTFKITQAKNLQSIQNEVIKDQRSGGYILKNYGDQLTNYEKQEIMQFNKIYYWGQKAIKKYNSQMDNYGYDDARGDYLGTIKDHINYRYELIQILGQGSFGKVFRAFDHSTNSFVALKIVRNKKRFHRQGLVEVRILENLRKDDPDDTSNMLRITHSFYFRSHLCITTELYGVNLYELLVRFNLKGLKQQTVKQICMQCLNALCYSFNLNIIHADLKPENILIEKEGSSNVRVIDWGSGAYVGQTIYTYIQSRFYRAPEVILGLQYSLPIDVWSLGGVFAELAVGQPIFPGEDEHDQLGRICEYLGNPPVKMLQQSQRTNEFFVNQKLRTKHRVGSKQIQQFLKGQPFEFVNLVEQMLVWDPQFRPTPHQLVQHQYFRGEEFKSKVLQAEVSHETYQRGKVVNFIDPKSYGLPELN</sequence>
<dbReference type="SMART" id="SM00220">
    <property type="entry name" value="S_TKc"/>
    <property type="match status" value="1"/>
</dbReference>
<keyword evidence="4" id="KW-0808">Transferase</keyword>
<dbReference type="PROSITE" id="PS00107">
    <property type="entry name" value="PROTEIN_KINASE_ATP"/>
    <property type="match status" value="1"/>
</dbReference>
<evidence type="ECO:0000259" key="14">
    <source>
        <dbReference type="PROSITE" id="PS50011"/>
    </source>
</evidence>
<feature type="binding site" evidence="11">
    <location>
        <position position="165"/>
    </location>
    <ligand>
        <name>ATP</name>
        <dbReference type="ChEBI" id="CHEBI:30616"/>
    </ligand>
</feature>
<evidence type="ECO:0000256" key="1">
    <source>
        <dbReference type="ARBA" id="ARBA00008867"/>
    </source>
</evidence>
<comment type="catalytic activity">
    <reaction evidence="10">
        <text>L-tyrosyl-[protein] + ATP = O-phospho-L-tyrosyl-[protein] + ADP + H(+)</text>
        <dbReference type="Rhea" id="RHEA:10596"/>
        <dbReference type="Rhea" id="RHEA-COMP:10136"/>
        <dbReference type="Rhea" id="RHEA-COMP:20101"/>
        <dbReference type="ChEBI" id="CHEBI:15378"/>
        <dbReference type="ChEBI" id="CHEBI:30616"/>
        <dbReference type="ChEBI" id="CHEBI:46858"/>
        <dbReference type="ChEBI" id="CHEBI:61978"/>
        <dbReference type="ChEBI" id="CHEBI:456216"/>
        <dbReference type="EC" id="2.7.12.1"/>
    </reaction>
</comment>
<proteinExistence type="inferred from homology"/>
<keyword evidence="7 11" id="KW-0067">ATP-binding</keyword>
<evidence type="ECO:0000256" key="11">
    <source>
        <dbReference type="PROSITE-ProRule" id="PRU10141"/>
    </source>
</evidence>
<reference evidence="15" key="1">
    <citation type="submission" date="2015-07" db="EMBL/GenBank/DDBJ databases">
        <title>Adaptation to a free-living lifestyle via gene acquisitions in the diplomonad Trepomonas sp. PC1.</title>
        <authorList>
            <person name="Xu F."/>
            <person name="Jerlstrom-Hultqvist J."/>
            <person name="Kolisko M."/>
            <person name="Simpson A.G.B."/>
            <person name="Roger A.J."/>
            <person name="Svard S.G."/>
            <person name="Andersson J.O."/>
        </authorList>
    </citation>
    <scope>NUCLEOTIDE SEQUENCE</scope>
    <source>
        <strain evidence="15">PC1</strain>
    </source>
</reference>
<keyword evidence="5 11" id="KW-0547">Nucleotide-binding</keyword>
<dbReference type="InterPro" id="IPR050494">
    <property type="entry name" value="Ser_Thr_dual-spec_kinase"/>
</dbReference>
<evidence type="ECO:0000256" key="13">
    <source>
        <dbReference type="SAM" id="MobiDB-lite"/>
    </source>
</evidence>
<feature type="region of interest" description="Disordered" evidence="13">
    <location>
        <begin position="14"/>
        <end position="38"/>
    </location>
</feature>
<keyword evidence="6 15" id="KW-0418">Kinase</keyword>
<organism evidence="15">
    <name type="scientific">Trepomonas sp. PC1</name>
    <dbReference type="NCBI Taxonomy" id="1076344"/>
    <lineage>
        <taxon>Eukaryota</taxon>
        <taxon>Metamonada</taxon>
        <taxon>Diplomonadida</taxon>
        <taxon>Hexamitidae</taxon>
        <taxon>Hexamitinae</taxon>
        <taxon>Trepomonas</taxon>
    </lineage>
</organism>
<dbReference type="PANTHER" id="PTHR24058:SF22">
    <property type="entry name" value="DUAL SPECIFICITY TYROSINE-PHOSPHORYLATION-REGULATED KINASE 4"/>
    <property type="match status" value="1"/>
</dbReference>
<evidence type="ECO:0000256" key="12">
    <source>
        <dbReference type="RuleBase" id="RU000304"/>
    </source>
</evidence>
<dbReference type="InterPro" id="IPR000719">
    <property type="entry name" value="Prot_kinase_dom"/>
</dbReference>
<feature type="domain" description="Protein kinase" evidence="14">
    <location>
        <begin position="136"/>
        <end position="424"/>
    </location>
</feature>
<gene>
    <name evidence="15" type="ORF">TPC1_16513</name>
</gene>
<dbReference type="PROSITE" id="PS00108">
    <property type="entry name" value="PROTEIN_KINASE_ST"/>
    <property type="match status" value="1"/>
</dbReference>
<dbReference type="Gene3D" id="3.30.10.30">
    <property type="entry name" value="DYRK"/>
    <property type="match status" value="1"/>
</dbReference>
<comment type="catalytic activity">
    <reaction evidence="9">
        <text>L-threonyl-[protein] + ATP = O-phospho-L-threonyl-[protein] + ADP + H(+)</text>
        <dbReference type="Rhea" id="RHEA:46608"/>
        <dbReference type="Rhea" id="RHEA-COMP:11060"/>
        <dbReference type="Rhea" id="RHEA-COMP:11605"/>
        <dbReference type="ChEBI" id="CHEBI:15378"/>
        <dbReference type="ChEBI" id="CHEBI:30013"/>
        <dbReference type="ChEBI" id="CHEBI:30616"/>
        <dbReference type="ChEBI" id="CHEBI:61977"/>
        <dbReference type="ChEBI" id="CHEBI:456216"/>
        <dbReference type="EC" id="2.7.12.1"/>
    </reaction>
</comment>
<dbReference type="GO" id="GO:0004674">
    <property type="term" value="F:protein serine/threonine kinase activity"/>
    <property type="evidence" value="ECO:0007669"/>
    <property type="project" value="UniProtKB-KW"/>
</dbReference>
<dbReference type="EMBL" id="GDID01004837">
    <property type="protein sequence ID" value="JAP91769.1"/>
    <property type="molecule type" value="Transcribed_RNA"/>
</dbReference>
<name>A0A146K8G5_9EUKA</name>
<evidence type="ECO:0000256" key="6">
    <source>
        <dbReference type="ARBA" id="ARBA00022777"/>
    </source>
</evidence>
<keyword evidence="3 12" id="KW-0723">Serine/threonine-protein kinase</keyword>
<dbReference type="Gene3D" id="3.30.200.20">
    <property type="entry name" value="Phosphorylase Kinase, domain 1"/>
    <property type="match status" value="1"/>
</dbReference>
<evidence type="ECO:0000256" key="9">
    <source>
        <dbReference type="ARBA" id="ARBA00049308"/>
    </source>
</evidence>
<protein>
    <recommendedName>
        <fullName evidence="2">dual-specificity kinase</fullName>
        <ecNumber evidence="2">2.7.12.1</ecNumber>
    </recommendedName>
</protein>
<dbReference type="GO" id="GO:0005524">
    <property type="term" value="F:ATP binding"/>
    <property type="evidence" value="ECO:0007669"/>
    <property type="project" value="UniProtKB-UniRule"/>
</dbReference>
<evidence type="ECO:0000256" key="8">
    <source>
        <dbReference type="ARBA" id="ARBA00049003"/>
    </source>
</evidence>
<dbReference type="InterPro" id="IPR008271">
    <property type="entry name" value="Ser/Thr_kinase_AS"/>
</dbReference>
<dbReference type="Pfam" id="PF00069">
    <property type="entry name" value="Pkinase"/>
    <property type="match status" value="1"/>
</dbReference>
<dbReference type="SUPFAM" id="SSF56112">
    <property type="entry name" value="Protein kinase-like (PK-like)"/>
    <property type="match status" value="1"/>
</dbReference>
<dbReference type="PROSITE" id="PS50011">
    <property type="entry name" value="PROTEIN_KINASE_DOM"/>
    <property type="match status" value="1"/>
</dbReference>
<evidence type="ECO:0000256" key="4">
    <source>
        <dbReference type="ARBA" id="ARBA00022679"/>
    </source>
</evidence>
<feature type="non-terminal residue" evidence="15">
    <location>
        <position position="1"/>
    </location>
</feature>
<dbReference type="InterPro" id="IPR011009">
    <property type="entry name" value="Kinase-like_dom_sf"/>
</dbReference>
<dbReference type="PANTHER" id="PTHR24058">
    <property type="entry name" value="DUAL SPECIFICITY PROTEIN KINASE"/>
    <property type="match status" value="1"/>
</dbReference>
<dbReference type="GO" id="GO:0005856">
    <property type="term" value="C:cytoskeleton"/>
    <property type="evidence" value="ECO:0007669"/>
    <property type="project" value="TreeGrafter"/>
</dbReference>
<dbReference type="Gene3D" id="1.10.510.10">
    <property type="entry name" value="Transferase(Phosphotransferase) domain 1"/>
    <property type="match status" value="1"/>
</dbReference>
<dbReference type="InterPro" id="IPR017441">
    <property type="entry name" value="Protein_kinase_ATP_BS"/>
</dbReference>
<comment type="catalytic activity">
    <reaction evidence="8">
        <text>L-seryl-[protein] + ATP = O-phospho-L-seryl-[protein] + ADP + H(+)</text>
        <dbReference type="Rhea" id="RHEA:17989"/>
        <dbReference type="Rhea" id="RHEA-COMP:9863"/>
        <dbReference type="Rhea" id="RHEA-COMP:11604"/>
        <dbReference type="ChEBI" id="CHEBI:15378"/>
        <dbReference type="ChEBI" id="CHEBI:29999"/>
        <dbReference type="ChEBI" id="CHEBI:30616"/>
        <dbReference type="ChEBI" id="CHEBI:83421"/>
        <dbReference type="ChEBI" id="CHEBI:456216"/>
        <dbReference type="EC" id="2.7.12.1"/>
    </reaction>
</comment>
<dbReference type="EC" id="2.7.12.1" evidence="2"/>
<evidence type="ECO:0000256" key="10">
    <source>
        <dbReference type="ARBA" id="ARBA00051680"/>
    </source>
</evidence>
<dbReference type="GO" id="GO:0005737">
    <property type="term" value="C:cytoplasm"/>
    <property type="evidence" value="ECO:0007669"/>
    <property type="project" value="TreeGrafter"/>
</dbReference>